<name>A0A3N2CTT5_9ACTN</name>
<sequence length="155" mass="16514">MKIGITGHQQAPAEAWTFVEAKLQAQLAAAPQPLIGVTSLAAGADQLFARHVLAAGGTIEAVIPCDDYEATFDDGGTQYRLLLAQTTRTTKLKFAEPSEEAFLAAGKQVVDDVDIVFAVWDGEDAKGLGGTADVVRYAQSQETPVLIIWPDGTRR</sequence>
<proteinExistence type="predicted"/>
<dbReference type="Proteomes" id="UP000281738">
    <property type="component" value="Unassembled WGS sequence"/>
</dbReference>
<reference evidence="1 2" key="1">
    <citation type="submission" date="2018-11" db="EMBL/GenBank/DDBJ databases">
        <title>Sequencing the genomes of 1000 actinobacteria strains.</title>
        <authorList>
            <person name="Klenk H.-P."/>
        </authorList>
    </citation>
    <scope>NUCLEOTIDE SEQUENCE [LARGE SCALE GENOMIC DNA]</scope>
    <source>
        <strain evidence="1 2">DSM 12652</strain>
    </source>
</reference>
<organism evidence="1 2">
    <name type="scientific">Nocardioides aurantiacus</name>
    <dbReference type="NCBI Taxonomy" id="86796"/>
    <lineage>
        <taxon>Bacteria</taxon>
        <taxon>Bacillati</taxon>
        <taxon>Actinomycetota</taxon>
        <taxon>Actinomycetes</taxon>
        <taxon>Propionibacteriales</taxon>
        <taxon>Nocardioidaceae</taxon>
        <taxon>Nocardioides</taxon>
    </lineage>
</organism>
<dbReference type="SUPFAM" id="SSF102405">
    <property type="entry name" value="MCP/YpsA-like"/>
    <property type="match status" value="1"/>
</dbReference>
<comment type="caution">
    <text evidence="1">The sequence shown here is derived from an EMBL/GenBank/DDBJ whole genome shotgun (WGS) entry which is preliminary data.</text>
</comment>
<keyword evidence="2" id="KW-1185">Reference proteome</keyword>
<dbReference type="Gene3D" id="3.40.50.450">
    <property type="match status" value="1"/>
</dbReference>
<dbReference type="EMBL" id="RKHO01000001">
    <property type="protein sequence ID" value="ROR90931.1"/>
    <property type="molecule type" value="Genomic_DNA"/>
</dbReference>
<protein>
    <submittedName>
        <fullName evidence="1">Uncharacterized protein</fullName>
    </submittedName>
</protein>
<evidence type="ECO:0000313" key="1">
    <source>
        <dbReference type="EMBL" id="ROR90931.1"/>
    </source>
</evidence>
<dbReference type="OrthoDB" id="3231229at2"/>
<evidence type="ECO:0000313" key="2">
    <source>
        <dbReference type="Proteomes" id="UP000281738"/>
    </source>
</evidence>
<dbReference type="AlphaFoldDB" id="A0A3N2CTT5"/>
<gene>
    <name evidence="1" type="ORF">EDD33_1787</name>
</gene>
<accession>A0A3N2CTT5</accession>
<dbReference type="RefSeq" id="WP_123390187.1">
    <property type="nucleotide sequence ID" value="NZ_RKHO01000001.1"/>
</dbReference>